<dbReference type="RefSeq" id="WP_353865195.1">
    <property type="nucleotide sequence ID" value="NZ_CP088295.1"/>
</dbReference>
<organism evidence="1 2">
    <name type="scientific">Svornostia abyssi</name>
    <dbReference type="NCBI Taxonomy" id="2898438"/>
    <lineage>
        <taxon>Bacteria</taxon>
        <taxon>Bacillati</taxon>
        <taxon>Actinomycetota</taxon>
        <taxon>Thermoleophilia</taxon>
        <taxon>Solirubrobacterales</taxon>
        <taxon>Baekduiaceae</taxon>
        <taxon>Svornostia</taxon>
    </lineage>
</organism>
<keyword evidence="2" id="KW-1185">Reference proteome</keyword>
<reference evidence="2" key="1">
    <citation type="submission" date="2021-11" db="EMBL/GenBank/DDBJ databases">
        <title>Cultivation dependent microbiological survey of springs from the worlds oldest radium mine currently devoted to the extraction of radon-saturated water.</title>
        <authorList>
            <person name="Kapinusova G."/>
            <person name="Smrhova T."/>
            <person name="Strejcek M."/>
            <person name="Suman J."/>
            <person name="Jani K."/>
            <person name="Pajer P."/>
            <person name="Uhlik O."/>
        </authorList>
    </citation>
    <scope>NUCLEOTIDE SEQUENCE [LARGE SCALE GENOMIC DNA]</scope>
    <source>
        <strain evidence="2">J379</strain>
    </source>
</reference>
<sequence>MVDDRDVSFGGGAIPIEFVLLRGSPLVDDMTLKPGSMVNGRVLELFGNNRGFINLAGVKIEAQLPHNVRQGEILRMRVTESADERLSLKIVDQFMPQGAQDTSAAAAAAPAQQQPLVGFGLPGGATAQFLLDEDGDGGKGRDGEGVRSIVLRYDSELLGRMDVVVRLDDAQVTATVLAMPGAPLEAARQHSDELRGKLREAADRPAQVLISGRALEFVDVEA</sequence>
<dbReference type="EMBL" id="CP088295">
    <property type="protein sequence ID" value="UUY04717.1"/>
    <property type="molecule type" value="Genomic_DNA"/>
</dbReference>
<proteinExistence type="predicted"/>
<evidence type="ECO:0000313" key="1">
    <source>
        <dbReference type="EMBL" id="UUY04717.1"/>
    </source>
</evidence>
<protein>
    <submittedName>
        <fullName evidence="1">Flagellar hook-length control protein FliK</fullName>
    </submittedName>
</protein>
<keyword evidence="1" id="KW-0282">Flagellum</keyword>
<accession>A0ABY5PK48</accession>
<keyword evidence="1" id="KW-0966">Cell projection</keyword>
<evidence type="ECO:0000313" key="2">
    <source>
        <dbReference type="Proteomes" id="UP001058860"/>
    </source>
</evidence>
<keyword evidence="1" id="KW-0969">Cilium</keyword>
<name>A0ABY5PK48_9ACTN</name>
<gene>
    <name evidence="1" type="ORF">LRS13_04080</name>
</gene>
<dbReference type="Proteomes" id="UP001058860">
    <property type="component" value="Chromosome"/>
</dbReference>